<dbReference type="Proteomes" id="UP001165085">
    <property type="component" value="Unassembled WGS sequence"/>
</dbReference>
<keyword evidence="5" id="KW-1185">Reference proteome</keyword>
<evidence type="ECO:0000256" key="1">
    <source>
        <dbReference type="ARBA" id="ARBA00023121"/>
    </source>
</evidence>
<dbReference type="PROSITE" id="PS50088">
    <property type="entry name" value="ANK_REPEAT"/>
    <property type="match status" value="2"/>
</dbReference>
<dbReference type="PANTHER" id="PTHR24119">
    <property type="entry name" value="ACYL-COA-BINDING DOMAIN-CONTAINING PROTEIN 6"/>
    <property type="match status" value="1"/>
</dbReference>
<comment type="caution">
    <text evidence="4">The sequence shown here is derived from an EMBL/GenBank/DDBJ whole genome shotgun (WGS) entry which is preliminary data.</text>
</comment>
<feature type="region of interest" description="Disordered" evidence="3">
    <location>
        <begin position="132"/>
        <end position="157"/>
    </location>
</feature>
<feature type="region of interest" description="Disordered" evidence="3">
    <location>
        <begin position="180"/>
        <end position="226"/>
    </location>
</feature>
<feature type="compositionally biased region" description="Basic residues" evidence="3">
    <location>
        <begin position="52"/>
        <end position="69"/>
    </location>
</feature>
<feature type="repeat" description="ANK" evidence="2">
    <location>
        <begin position="309"/>
        <end position="341"/>
    </location>
</feature>
<dbReference type="EMBL" id="BRXY01000535">
    <property type="protein sequence ID" value="GMH98821.1"/>
    <property type="molecule type" value="Genomic_DNA"/>
</dbReference>
<evidence type="ECO:0000313" key="5">
    <source>
        <dbReference type="Proteomes" id="UP001165085"/>
    </source>
</evidence>
<gene>
    <name evidence="4" type="ORF">TrST_g13131</name>
</gene>
<dbReference type="Pfam" id="PF12796">
    <property type="entry name" value="Ank_2"/>
    <property type="match status" value="1"/>
</dbReference>
<feature type="compositionally biased region" description="Low complexity" evidence="3">
    <location>
        <begin position="143"/>
        <end position="157"/>
    </location>
</feature>
<sequence length="353" mass="39763">MADFVPYSDDPVRVAEDIVPTIKRKNKQASRNPLKGIKNVYKNPKSVLTSVFKKRAAKNKGKRLAQSKKKKDESSSSEELDSSSESSSSSSSSDEQNDAASPDKVYAGEVSDLSTNSHSQIRYNIPLNIPQQHHVNYDSDDQSVGSNISSASTSSSASAQVRSFLNNGMSSKIREKVKSVLRDTSEYKTPREPKEPKAPPVKPHQKRSVTFEEARKQSDLREKEQYKPVEPVQVKKERVYTRSEIDDVFSKVRHNHYASIKSSLESRFPVDARDAYGNTMLILASQNNNKRILKLCLRYHADINAVNNKGNTALHYSCFYEYTELSQTLRKYGAKVDIKNNDGNICFVMKAVR</sequence>
<name>A0A9W7C2K6_9STRA</name>
<evidence type="ECO:0000256" key="2">
    <source>
        <dbReference type="PROSITE-ProRule" id="PRU00023"/>
    </source>
</evidence>
<protein>
    <submittedName>
        <fullName evidence="4">Uncharacterized protein</fullName>
    </submittedName>
</protein>
<feature type="compositionally biased region" description="Low complexity" evidence="3">
    <location>
        <begin position="83"/>
        <end position="94"/>
    </location>
</feature>
<dbReference type="PROSITE" id="PS50297">
    <property type="entry name" value="ANK_REP_REGION"/>
    <property type="match status" value="1"/>
</dbReference>
<keyword evidence="2" id="KW-0040">ANK repeat</keyword>
<dbReference type="SUPFAM" id="SSF48403">
    <property type="entry name" value="Ankyrin repeat"/>
    <property type="match status" value="1"/>
</dbReference>
<feature type="region of interest" description="Disordered" evidence="3">
    <location>
        <begin position="21"/>
        <end position="117"/>
    </location>
</feature>
<reference evidence="5" key="1">
    <citation type="journal article" date="2023" name="Commun. Biol.">
        <title>Genome analysis of Parmales, the sister group of diatoms, reveals the evolutionary specialization of diatoms from phago-mixotrophs to photoautotrophs.</title>
        <authorList>
            <person name="Ban H."/>
            <person name="Sato S."/>
            <person name="Yoshikawa S."/>
            <person name="Yamada K."/>
            <person name="Nakamura Y."/>
            <person name="Ichinomiya M."/>
            <person name="Sato N."/>
            <person name="Blanc-Mathieu R."/>
            <person name="Endo H."/>
            <person name="Kuwata A."/>
            <person name="Ogata H."/>
        </authorList>
    </citation>
    <scope>NUCLEOTIDE SEQUENCE [LARGE SCALE GENOMIC DNA]</scope>
    <source>
        <strain evidence="5">NIES 3701</strain>
    </source>
</reference>
<dbReference type="SMART" id="SM00248">
    <property type="entry name" value="ANK"/>
    <property type="match status" value="2"/>
</dbReference>
<feature type="compositionally biased region" description="Basic and acidic residues" evidence="3">
    <location>
        <begin position="180"/>
        <end position="197"/>
    </location>
</feature>
<keyword evidence="1" id="KW-0446">Lipid-binding</keyword>
<dbReference type="OrthoDB" id="341259at2759"/>
<dbReference type="PANTHER" id="PTHR24119:SF0">
    <property type="entry name" value="ACYL-COA-BINDING DOMAIN-CONTAINING PROTEIN 6"/>
    <property type="match status" value="1"/>
</dbReference>
<dbReference type="GO" id="GO:0000062">
    <property type="term" value="F:fatty-acyl-CoA binding"/>
    <property type="evidence" value="ECO:0007669"/>
    <property type="project" value="TreeGrafter"/>
</dbReference>
<evidence type="ECO:0000313" key="4">
    <source>
        <dbReference type="EMBL" id="GMH98821.1"/>
    </source>
</evidence>
<dbReference type="InterPro" id="IPR002110">
    <property type="entry name" value="Ankyrin_rpt"/>
</dbReference>
<evidence type="ECO:0000256" key="3">
    <source>
        <dbReference type="SAM" id="MobiDB-lite"/>
    </source>
</evidence>
<dbReference type="Gene3D" id="1.25.40.20">
    <property type="entry name" value="Ankyrin repeat-containing domain"/>
    <property type="match status" value="1"/>
</dbReference>
<proteinExistence type="predicted"/>
<dbReference type="AlphaFoldDB" id="A0A9W7C2K6"/>
<dbReference type="InterPro" id="IPR036770">
    <property type="entry name" value="Ankyrin_rpt-contain_sf"/>
</dbReference>
<feature type="compositionally biased region" description="Basic and acidic residues" evidence="3">
    <location>
        <begin position="209"/>
        <end position="226"/>
    </location>
</feature>
<accession>A0A9W7C2K6</accession>
<organism evidence="4 5">
    <name type="scientific">Triparma strigata</name>
    <dbReference type="NCBI Taxonomy" id="1606541"/>
    <lineage>
        <taxon>Eukaryota</taxon>
        <taxon>Sar</taxon>
        <taxon>Stramenopiles</taxon>
        <taxon>Ochrophyta</taxon>
        <taxon>Bolidophyceae</taxon>
        <taxon>Parmales</taxon>
        <taxon>Triparmaceae</taxon>
        <taxon>Triparma</taxon>
    </lineage>
</organism>
<feature type="repeat" description="ANK" evidence="2">
    <location>
        <begin position="276"/>
        <end position="308"/>
    </location>
</feature>